<organism evidence="2 3">
    <name type="scientific">Colletotrichum zoysiae</name>
    <dbReference type="NCBI Taxonomy" id="1216348"/>
    <lineage>
        <taxon>Eukaryota</taxon>
        <taxon>Fungi</taxon>
        <taxon>Dikarya</taxon>
        <taxon>Ascomycota</taxon>
        <taxon>Pezizomycotina</taxon>
        <taxon>Sordariomycetes</taxon>
        <taxon>Hypocreomycetidae</taxon>
        <taxon>Glomerellales</taxon>
        <taxon>Glomerellaceae</taxon>
        <taxon>Colletotrichum</taxon>
        <taxon>Colletotrichum graminicola species complex</taxon>
    </lineage>
</organism>
<reference evidence="2" key="1">
    <citation type="submission" date="2021-06" db="EMBL/GenBank/DDBJ databases">
        <title>Comparative genomics, transcriptomics and evolutionary studies reveal genomic signatures of adaptation to plant cell wall in hemibiotrophic fungi.</title>
        <authorList>
            <consortium name="DOE Joint Genome Institute"/>
            <person name="Baroncelli R."/>
            <person name="Diaz J.F."/>
            <person name="Benocci T."/>
            <person name="Peng M."/>
            <person name="Battaglia E."/>
            <person name="Haridas S."/>
            <person name="Andreopoulos W."/>
            <person name="Labutti K."/>
            <person name="Pangilinan J."/>
            <person name="Floch G.L."/>
            <person name="Makela M.R."/>
            <person name="Henrissat B."/>
            <person name="Grigoriev I.V."/>
            <person name="Crouch J.A."/>
            <person name="De Vries R.P."/>
            <person name="Sukno S.A."/>
            <person name="Thon M.R."/>
        </authorList>
    </citation>
    <scope>NUCLEOTIDE SEQUENCE</scope>
    <source>
        <strain evidence="2">MAFF235873</strain>
    </source>
</reference>
<evidence type="ECO:0000313" key="2">
    <source>
        <dbReference type="EMBL" id="KAK2022533.1"/>
    </source>
</evidence>
<dbReference type="Proteomes" id="UP001232148">
    <property type="component" value="Unassembled WGS sequence"/>
</dbReference>
<evidence type="ECO:0000313" key="3">
    <source>
        <dbReference type="Proteomes" id="UP001232148"/>
    </source>
</evidence>
<dbReference type="EMBL" id="MU843039">
    <property type="protein sequence ID" value="KAK2022533.1"/>
    <property type="molecule type" value="Genomic_DNA"/>
</dbReference>
<keyword evidence="3" id="KW-1185">Reference proteome</keyword>
<accession>A0AAD9H553</accession>
<feature type="region of interest" description="Disordered" evidence="1">
    <location>
        <begin position="134"/>
        <end position="154"/>
    </location>
</feature>
<sequence>MARPEKRERIVGKVTCDGFDRVGRQSARASCYRGIPHRRTVRLATSTPPCSAVCAPLSNVRGVRTYSVGTSETLSSCPFHIPPPPLSVPSIGYLRTKPAILRLPPVRSGSKPGFPDSPANDGLWGLSSLATVSSVDPNMDGPTTSSRRTMSSNECRQTRARASYASLSLQVVGWQPFIARRTVDSLFARA</sequence>
<evidence type="ECO:0000256" key="1">
    <source>
        <dbReference type="SAM" id="MobiDB-lite"/>
    </source>
</evidence>
<protein>
    <submittedName>
        <fullName evidence="2">Uncharacterized protein</fullName>
    </submittedName>
</protein>
<proteinExistence type="predicted"/>
<name>A0AAD9H553_9PEZI</name>
<dbReference type="AlphaFoldDB" id="A0AAD9H553"/>
<gene>
    <name evidence="2" type="ORF">LX32DRAFT_191798</name>
</gene>
<comment type="caution">
    <text evidence="2">The sequence shown here is derived from an EMBL/GenBank/DDBJ whole genome shotgun (WGS) entry which is preliminary data.</text>
</comment>